<keyword evidence="6" id="KW-1185">Reference proteome</keyword>
<keyword evidence="2 3" id="KW-0833">Ubl conjugation pathway</keyword>
<dbReference type="SUPFAM" id="SSF56204">
    <property type="entry name" value="Hect, E3 ligase catalytic domain"/>
    <property type="match status" value="1"/>
</dbReference>
<comment type="caution">
    <text evidence="5">The sequence shown here is derived from an EMBL/GenBank/DDBJ whole genome shotgun (WGS) entry which is preliminary data.</text>
</comment>
<dbReference type="InterPro" id="IPR000569">
    <property type="entry name" value="HECT_dom"/>
</dbReference>
<evidence type="ECO:0000256" key="2">
    <source>
        <dbReference type="ARBA" id="ARBA00022786"/>
    </source>
</evidence>
<sequence length="555" mass="62570">MAEDRRPGGTTTSGEASQVQLGDILSTAQNLVLMLSHSVPPNVRPVRQANIEESAVGQGVQSVTTVRPQQAVQQRAQLSGPGLSVRQKMARSFPGFFQKEARGKRLFAPYRREELRKTFLVNFFLLEKQYDKTPKGEEELPLMLAGLGKHFRFACECISKTGKHLWWLDASEIHRNLGGGGRRNLVDIPPDLHGYTGQQLKVVSGNGKYTLYISPLQEELDTNPLPPEAKKFEKMNKAQCATCKKMVPLQILPVHIKRCRTELVDLCCSAEDESCNEHDELTDFICNRSDQTSECPVCNDAFQVDIIEVHAATCGLRPSDNDSHEPSGSGAVGQIKTFGSTEEILDWITHQVNETNTFSICVSRTDLFRRGMQQWQRQKKTSPKSRLKVTFFGEAGIDTRALSREFLTEILAEVENRLFVGGSDKKGKNPYICLNSLDSNFFRSVGEIWQLAWHKVDLAPTSCASELLYYTPPLVILMLDQLRKGLQLYDLPKIMKTHEDLCLPLFVPGEHDKADATFLLERSHPIFSEIGSDKHRKEVKIMNFLQDYLQEIEDS</sequence>
<evidence type="ECO:0000313" key="6">
    <source>
        <dbReference type="Proteomes" id="UP001345963"/>
    </source>
</evidence>
<evidence type="ECO:0000256" key="1">
    <source>
        <dbReference type="ARBA" id="ARBA00022679"/>
    </source>
</evidence>
<keyword evidence="1" id="KW-0808">Transferase</keyword>
<gene>
    <name evidence="5" type="ORF">ATANTOWER_016160</name>
</gene>
<evidence type="ECO:0000259" key="4">
    <source>
        <dbReference type="PROSITE" id="PS50237"/>
    </source>
</evidence>
<dbReference type="Proteomes" id="UP001345963">
    <property type="component" value="Unassembled WGS sequence"/>
</dbReference>
<feature type="non-terminal residue" evidence="5">
    <location>
        <position position="555"/>
    </location>
</feature>
<organism evidence="5 6">
    <name type="scientific">Ataeniobius toweri</name>
    <dbReference type="NCBI Taxonomy" id="208326"/>
    <lineage>
        <taxon>Eukaryota</taxon>
        <taxon>Metazoa</taxon>
        <taxon>Chordata</taxon>
        <taxon>Craniata</taxon>
        <taxon>Vertebrata</taxon>
        <taxon>Euteleostomi</taxon>
        <taxon>Actinopterygii</taxon>
        <taxon>Neopterygii</taxon>
        <taxon>Teleostei</taxon>
        <taxon>Neoteleostei</taxon>
        <taxon>Acanthomorphata</taxon>
        <taxon>Ovalentaria</taxon>
        <taxon>Atherinomorphae</taxon>
        <taxon>Cyprinodontiformes</taxon>
        <taxon>Goodeidae</taxon>
        <taxon>Ataeniobius</taxon>
    </lineage>
</organism>
<evidence type="ECO:0000256" key="3">
    <source>
        <dbReference type="PROSITE-ProRule" id="PRU00104"/>
    </source>
</evidence>
<accession>A0ABU7BJ12</accession>
<dbReference type="EMBL" id="JAHUTI010052520">
    <property type="protein sequence ID" value="MED6249565.1"/>
    <property type="molecule type" value="Genomic_DNA"/>
</dbReference>
<evidence type="ECO:0000313" key="5">
    <source>
        <dbReference type="EMBL" id="MED6249565.1"/>
    </source>
</evidence>
<reference evidence="5 6" key="1">
    <citation type="submission" date="2021-07" db="EMBL/GenBank/DDBJ databases">
        <authorList>
            <person name="Palmer J.M."/>
        </authorList>
    </citation>
    <scope>NUCLEOTIDE SEQUENCE [LARGE SCALE GENOMIC DNA]</scope>
    <source>
        <strain evidence="5 6">AT_MEX2019</strain>
        <tissue evidence="5">Muscle</tissue>
    </source>
</reference>
<comment type="caution">
    <text evidence="3">Lacks conserved residue(s) required for the propagation of feature annotation.</text>
</comment>
<dbReference type="InterPro" id="IPR035983">
    <property type="entry name" value="Hect_E3_ubiquitin_ligase"/>
</dbReference>
<protein>
    <recommendedName>
        <fullName evidence="4">HECT domain-containing protein</fullName>
    </recommendedName>
</protein>
<dbReference type="Gene3D" id="3.90.1750.10">
    <property type="entry name" value="Hect, E3 ligase catalytic domains"/>
    <property type="match status" value="1"/>
</dbReference>
<dbReference type="PROSITE" id="PS50237">
    <property type="entry name" value="HECT"/>
    <property type="match status" value="1"/>
</dbReference>
<name>A0ABU7BJ12_9TELE</name>
<feature type="domain" description="HECT" evidence="4">
    <location>
        <begin position="379"/>
        <end position="416"/>
    </location>
</feature>
<proteinExistence type="predicted"/>